<keyword evidence="1" id="KW-1133">Transmembrane helix</keyword>
<evidence type="ECO:0000313" key="3">
    <source>
        <dbReference type="EnsemblMetazoa" id="G33293.1:cds"/>
    </source>
</evidence>
<name>A0A8W8MNA3_MAGGI</name>
<organism evidence="3 4">
    <name type="scientific">Magallana gigas</name>
    <name type="common">Pacific oyster</name>
    <name type="synonym">Crassostrea gigas</name>
    <dbReference type="NCBI Taxonomy" id="29159"/>
    <lineage>
        <taxon>Eukaryota</taxon>
        <taxon>Metazoa</taxon>
        <taxon>Spiralia</taxon>
        <taxon>Lophotrochozoa</taxon>
        <taxon>Mollusca</taxon>
        <taxon>Bivalvia</taxon>
        <taxon>Autobranchia</taxon>
        <taxon>Pteriomorphia</taxon>
        <taxon>Ostreida</taxon>
        <taxon>Ostreoidea</taxon>
        <taxon>Ostreidae</taxon>
        <taxon>Magallana</taxon>
    </lineage>
</organism>
<reference evidence="3" key="1">
    <citation type="submission" date="2022-08" db="UniProtKB">
        <authorList>
            <consortium name="EnsemblMetazoa"/>
        </authorList>
    </citation>
    <scope>IDENTIFICATION</scope>
    <source>
        <strain evidence="3">05x7-T-G4-1.051#20</strain>
    </source>
</reference>
<keyword evidence="1" id="KW-0472">Membrane</keyword>
<feature type="chain" id="PRO_5036466126" evidence="2">
    <location>
        <begin position="26"/>
        <end position="270"/>
    </location>
</feature>
<evidence type="ECO:0000256" key="2">
    <source>
        <dbReference type="SAM" id="SignalP"/>
    </source>
</evidence>
<keyword evidence="2" id="KW-0732">Signal</keyword>
<dbReference type="EnsemblMetazoa" id="G33293.1">
    <property type="protein sequence ID" value="G33293.1:cds"/>
    <property type="gene ID" value="G33293"/>
</dbReference>
<dbReference type="Gene3D" id="2.170.300.10">
    <property type="entry name" value="Tie2 ligand-binding domain superfamily"/>
    <property type="match status" value="1"/>
</dbReference>
<protein>
    <submittedName>
        <fullName evidence="3">Uncharacterized protein</fullName>
    </submittedName>
</protein>
<feature type="signal peptide" evidence="2">
    <location>
        <begin position="1"/>
        <end position="25"/>
    </location>
</feature>
<dbReference type="Proteomes" id="UP000005408">
    <property type="component" value="Unassembled WGS sequence"/>
</dbReference>
<proteinExistence type="predicted"/>
<accession>A0A8W8MNA3</accession>
<evidence type="ECO:0000313" key="4">
    <source>
        <dbReference type="Proteomes" id="UP000005408"/>
    </source>
</evidence>
<keyword evidence="1" id="KW-0812">Transmembrane</keyword>
<sequence length="270" mass="30649">MFNSFMVYQLSIAISLFCCTIFCASFNCERFSEQKCYEDCQWNEAFNKCIDCETGFYGENCSSPCRYPNYGKYCQQDCSHCNLDECNSKLGCMSSDIPTSQDYNTSKEKSIQLKFIVIGLITYCPDGFYGINCSRQCRYPNYGKNCQQNCSHCNRVMCNSTVGCLTQDGTIDRESQNMVQGLALPMVIGVFVGVSAIVVIAVLFVISFANRRFYSKQIRENAYYVGSVVSEHVTTTLCRVPEQRSDISDENIPTDNNTYMQASSLRYENM</sequence>
<evidence type="ECO:0000256" key="1">
    <source>
        <dbReference type="SAM" id="Phobius"/>
    </source>
</evidence>
<feature type="transmembrane region" description="Helical" evidence="1">
    <location>
        <begin position="182"/>
        <end position="209"/>
    </location>
</feature>
<dbReference type="AlphaFoldDB" id="A0A8W8MNA3"/>
<keyword evidence="4" id="KW-1185">Reference proteome</keyword>